<protein>
    <submittedName>
        <fullName evidence="1">Uncharacterized protein</fullName>
    </submittedName>
</protein>
<accession>A0A6J4ME18</accession>
<feature type="non-terminal residue" evidence="1">
    <location>
        <position position="81"/>
    </location>
</feature>
<evidence type="ECO:0000313" key="1">
    <source>
        <dbReference type="EMBL" id="CAA9356074.1"/>
    </source>
</evidence>
<reference evidence="1" key="1">
    <citation type="submission" date="2020-02" db="EMBL/GenBank/DDBJ databases">
        <authorList>
            <person name="Meier V. D."/>
        </authorList>
    </citation>
    <scope>NUCLEOTIDE SEQUENCE</scope>
    <source>
        <strain evidence="1">AVDCRST_MAG16</strain>
    </source>
</reference>
<dbReference type="EMBL" id="CADCUE010000253">
    <property type="protein sequence ID" value="CAA9356074.1"/>
    <property type="molecule type" value="Genomic_DNA"/>
</dbReference>
<proteinExistence type="predicted"/>
<sequence length="81" mass="8697">MARPDYSISRGRFPCICRCPPAGSVVMLLSRQTALGEDPMIEIQLIGATQVSAPHATFAGRDFGGVKPRRLLEVLALDLGT</sequence>
<organism evidence="1">
    <name type="scientific">uncultured Frankineae bacterium</name>
    <dbReference type="NCBI Taxonomy" id="437475"/>
    <lineage>
        <taxon>Bacteria</taxon>
        <taxon>Bacillati</taxon>
        <taxon>Actinomycetota</taxon>
        <taxon>Actinomycetes</taxon>
        <taxon>Frankiales</taxon>
        <taxon>environmental samples</taxon>
    </lineage>
</organism>
<dbReference type="AlphaFoldDB" id="A0A6J4ME18"/>
<name>A0A6J4ME18_9ACTN</name>
<gene>
    <name evidence="1" type="ORF">AVDCRST_MAG16-2664</name>
</gene>